<name>A0A0E9PCB4_ANGAN</name>
<proteinExistence type="predicted"/>
<organism evidence="1">
    <name type="scientific">Anguilla anguilla</name>
    <name type="common">European freshwater eel</name>
    <name type="synonym">Muraena anguilla</name>
    <dbReference type="NCBI Taxonomy" id="7936"/>
    <lineage>
        <taxon>Eukaryota</taxon>
        <taxon>Metazoa</taxon>
        <taxon>Chordata</taxon>
        <taxon>Craniata</taxon>
        <taxon>Vertebrata</taxon>
        <taxon>Euteleostomi</taxon>
        <taxon>Actinopterygii</taxon>
        <taxon>Neopterygii</taxon>
        <taxon>Teleostei</taxon>
        <taxon>Anguilliformes</taxon>
        <taxon>Anguillidae</taxon>
        <taxon>Anguilla</taxon>
    </lineage>
</organism>
<accession>A0A0E9PCB4</accession>
<reference evidence="1" key="2">
    <citation type="journal article" date="2015" name="Fish Shellfish Immunol.">
        <title>Early steps in the European eel (Anguilla anguilla)-Vibrio vulnificus interaction in the gills: Role of the RtxA13 toxin.</title>
        <authorList>
            <person name="Callol A."/>
            <person name="Pajuelo D."/>
            <person name="Ebbesson L."/>
            <person name="Teles M."/>
            <person name="MacKenzie S."/>
            <person name="Amaro C."/>
        </authorList>
    </citation>
    <scope>NUCLEOTIDE SEQUENCE</scope>
</reference>
<protein>
    <submittedName>
        <fullName evidence="1">Uncharacterized protein</fullName>
    </submittedName>
</protein>
<sequence length="37" mass="4276">MLLYLISNTFLGALEVVFFMCVNEMQYLYIVEGGKLL</sequence>
<dbReference type="AlphaFoldDB" id="A0A0E9PCB4"/>
<evidence type="ECO:0000313" key="1">
    <source>
        <dbReference type="EMBL" id="JAH02286.1"/>
    </source>
</evidence>
<reference evidence="1" key="1">
    <citation type="submission" date="2014-11" db="EMBL/GenBank/DDBJ databases">
        <authorList>
            <person name="Amaro Gonzalez C."/>
        </authorList>
    </citation>
    <scope>NUCLEOTIDE SEQUENCE</scope>
</reference>
<dbReference type="EMBL" id="GBXM01106291">
    <property type="protein sequence ID" value="JAH02286.1"/>
    <property type="molecule type" value="Transcribed_RNA"/>
</dbReference>